<dbReference type="PANTHER" id="PTHR34065">
    <property type="entry name" value="CELL DIVISION CONTROL PROTEIN 14"/>
    <property type="match status" value="1"/>
</dbReference>
<evidence type="ECO:0000256" key="1">
    <source>
        <dbReference type="SAM" id="MobiDB-lite"/>
    </source>
</evidence>
<feature type="region of interest" description="Disordered" evidence="1">
    <location>
        <begin position="144"/>
        <end position="165"/>
    </location>
</feature>
<name>A0A5C3NEH9_9AGAM</name>
<feature type="region of interest" description="Disordered" evidence="1">
    <location>
        <begin position="392"/>
        <end position="411"/>
    </location>
</feature>
<evidence type="ECO:0000313" key="3">
    <source>
        <dbReference type="Proteomes" id="UP000305948"/>
    </source>
</evidence>
<evidence type="ECO:0000313" key="2">
    <source>
        <dbReference type="EMBL" id="TFK55385.1"/>
    </source>
</evidence>
<feature type="compositionally biased region" description="Low complexity" evidence="1">
    <location>
        <begin position="293"/>
        <end position="305"/>
    </location>
</feature>
<dbReference type="PANTHER" id="PTHR34065:SF1">
    <property type="entry name" value="CELL DIVISION CONTROL PROTEIN 14"/>
    <property type="match status" value="1"/>
</dbReference>
<accession>A0A5C3NEH9</accession>
<protein>
    <recommendedName>
        <fullName evidence="4">CDC14-domain-containing protein</fullName>
    </recommendedName>
</protein>
<sequence length="448" mass="48927">MDCSLGAMRSVLQNALDDLISSRTSRERKDKSLAEIERLLASISLSGAAEVLDAFLALQDAFECNIATRVLGWISHNTYALHTYIADRTEDKSNTLMSQLTQALGILQGVALVHKPSKLYLGRKYSLEVLVDLLSTTRRVTTPLTSPERPKSVCSVTSTSSDTPTMPTTPHALLQWTIFETLCCILVDAPPALRHFEEVDGLIVVSKLLRRTSTPKPVRMKIIEFVWIYLMDETTPATFVVGHEPRAASEPSRSLSPQVMIPTTPSTPTRPRHKKARSIAQSPLSRSERDPFLSASGYSSAGSLSDAESVDSAVGPKTPDDDVPIHRPLAMLRKEAALLAPPSHKKERMARLGVASTPSSRGPSPELRLSVPVTPVKAGGLSYLSDSPGFSSPMSVCSPVRRDRPSTPGEHVRTRSVEEKTQMFERMLGKDAQGWVDGVRQQGIWGLA</sequence>
<dbReference type="OrthoDB" id="5357220at2759"/>
<gene>
    <name evidence="2" type="ORF">OE88DRAFT_1651673</name>
</gene>
<dbReference type="Pfam" id="PF08045">
    <property type="entry name" value="CDC14"/>
    <property type="match status" value="2"/>
</dbReference>
<feature type="compositionally biased region" description="Basic and acidic residues" evidence="1">
    <location>
        <begin position="400"/>
        <end position="411"/>
    </location>
</feature>
<dbReference type="Proteomes" id="UP000305948">
    <property type="component" value="Unassembled WGS sequence"/>
</dbReference>
<dbReference type="InterPro" id="IPR012535">
    <property type="entry name" value="Cell_div_Cdc14"/>
</dbReference>
<evidence type="ECO:0008006" key="4">
    <source>
        <dbReference type="Google" id="ProtNLM"/>
    </source>
</evidence>
<organism evidence="2 3">
    <name type="scientific">Heliocybe sulcata</name>
    <dbReference type="NCBI Taxonomy" id="5364"/>
    <lineage>
        <taxon>Eukaryota</taxon>
        <taxon>Fungi</taxon>
        <taxon>Dikarya</taxon>
        <taxon>Basidiomycota</taxon>
        <taxon>Agaricomycotina</taxon>
        <taxon>Agaricomycetes</taxon>
        <taxon>Gloeophyllales</taxon>
        <taxon>Gloeophyllaceae</taxon>
        <taxon>Heliocybe</taxon>
    </lineage>
</organism>
<keyword evidence="3" id="KW-1185">Reference proteome</keyword>
<dbReference type="EMBL" id="ML213504">
    <property type="protein sequence ID" value="TFK55385.1"/>
    <property type="molecule type" value="Genomic_DNA"/>
</dbReference>
<feature type="region of interest" description="Disordered" evidence="1">
    <location>
        <begin position="245"/>
        <end position="325"/>
    </location>
</feature>
<dbReference type="AlphaFoldDB" id="A0A5C3NEH9"/>
<reference evidence="2 3" key="1">
    <citation type="journal article" date="2019" name="Nat. Ecol. Evol.">
        <title>Megaphylogeny resolves global patterns of mushroom evolution.</title>
        <authorList>
            <person name="Varga T."/>
            <person name="Krizsan K."/>
            <person name="Foldi C."/>
            <person name="Dima B."/>
            <person name="Sanchez-Garcia M."/>
            <person name="Sanchez-Ramirez S."/>
            <person name="Szollosi G.J."/>
            <person name="Szarkandi J.G."/>
            <person name="Papp V."/>
            <person name="Albert L."/>
            <person name="Andreopoulos W."/>
            <person name="Angelini C."/>
            <person name="Antonin V."/>
            <person name="Barry K.W."/>
            <person name="Bougher N.L."/>
            <person name="Buchanan P."/>
            <person name="Buyck B."/>
            <person name="Bense V."/>
            <person name="Catcheside P."/>
            <person name="Chovatia M."/>
            <person name="Cooper J."/>
            <person name="Damon W."/>
            <person name="Desjardin D."/>
            <person name="Finy P."/>
            <person name="Geml J."/>
            <person name="Haridas S."/>
            <person name="Hughes K."/>
            <person name="Justo A."/>
            <person name="Karasinski D."/>
            <person name="Kautmanova I."/>
            <person name="Kiss B."/>
            <person name="Kocsube S."/>
            <person name="Kotiranta H."/>
            <person name="LaButti K.M."/>
            <person name="Lechner B.E."/>
            <person name="Liimatainen K."/>
            <person name="Lipzen A."/>
            <person name="Lukacs Z."/>
            <person name="Mihaltcheva S."/>
            <person name="Morgado L.N."/>
            <person name="Niskanen T."/>
            <person name="Noordeloos M.E."/>
            <person name="Ohm R.A."/>
            <person name="Ortiz-Santana B."/>
            <person name="Ovrebo C."/>
            <person name="Racz N."/>
            <person name="Riley R."/>
            <person name="Savchenko A."/>
            <person name="Shiryaev A."/>
            <person name="Soop K."/>
            <person name="Spirin V."/>
            <person name="Szebenyi C."/>
            <person name="Tomsovsky M."/>
            <person name="Tulloss R.E."/>
            <person name="Uehling J."/>
            <person name="Grigoriev I.V."/>
            <person name="Vagvolgyi C."/>
            <person name="Papp T."/>
            <person name="Martin F.M."/>
            <person name="Miettinen O."/>
            <person name="Hibbett D.S."/>
            <person name="Nagy L.G."/>
        </authorList>
    </citation>
    <scope>NUCLEOTIDE SEQUENCE [LARGE SCALE GENOMIC DNA]</scope>
    <source>
        <strain evidence="2 3">OMC1185</strain>
    </source>
</reference>
<proteinExistence type="predicted"/>
<dbReference type="STRING" id="5364.A0A5C3NEH9"/>